<reference evidence="1" key="1">
    <citation type="submission" date="2022-03" db="EMBL/GenBank/DDBJ databases">
        <authorList>
            <person name="Alioto T."/>
            <person name="Alioto T."/>
            <person name="Gomez Garrido J."/>
        </authorList>
    </citation>
    <scope>NUCLEOTIDE SEQUENCE</scope>
</reference>
<dbReference type="EMBL" id="OW240912">
    <property type="protein sequence ID" value="CAH2223861.1"/>
    <property type="molecule type" value="Genomic_DNA"/>
</dbReference>
<accession>A0AAD1VMZ2</accession>
<dbReference type="AlphaFoldDB" id="A0AAD1VMZ2"/>
<protein>
    <submittedName>
        <fullName evidence="1">Uncharacterized protein</fullName>
    </submittedName>
</protein>
<dbReference type="InterPro" id="IPR004244">
    <property type="entry name" value="Transposase_22"/>
</dbReference>
<dbReference type="Gene3D" id="3.30.70.1820">
    <property type="entry name" value="L1 transposable element, RRM domain"/>
    <property type="match status" value="1"/>
</dbReference>
<proteinExistence type="predicted"/>
<organism evidence="1 2">
    <name type="scientific">Pelobates cultripes</name>
    <name type="common">Western spadefoot toad</name>
    <dbReference type="NCBI Taxonomy" id="61616"/>
    <lineage>
        <taxon>Eukaryota</taxon>
        <taxon>Metazoa</taxon>
        <taxon>Chordata</taxon>
        <taxon>Craniata</taxon>
        <taxon>Vertebrata</taxon>
        <taxon>Euteleostomi</taxon>
        <taxon>Amphibia</taxon>
        <taxon>Batrachia</taxon>
        <taxon>Anura</taxon>
        <taxon>Pelobatoidea</taxon>
        <taxon>Pelobatidae</taxon>
        <taxon>Pelobates</taxon>
    </lineage>
</organism>
<dbReference type="PANTHER" id="PTHR11505">
    <property type="entry name" value="L1 TRANSPOSABLE ELEMENT-RELATED"/>
    <property type="match status" value="1"/>
</dbReference>
<gene>
    <name evidence="1" type="ORF">PECUL_23A024167</name>
</gene>
<sequence length="184" mass="20538">MAAAMATNADLLTLTTTIQDALRAEMAGIHTEVATHTGRIQALEHSSETQSARHTATDNAIARQGELILHMRRHLEDLDNRGLRCNIRLRGIQEAERGENAEEVLRGLFRLVLQADAPQKIEFERAHRALRPRSLEDGPRDMICCLHSFPVKDAIMRSSLHGPSRELKCPSTMIYPGDARASRT</sequence>
<keyword evidence="2" id="KW-1185">Reference proteome</keyword>
<evidence type="ECO:0000313" key="1">
    <source>
        <dbReference type="EMBL" id="CAH2223861.1"/>
    </source>
</evidence>
<evidence type="ECO:0000313" key="2">
    <source>
        <dbReference type="Proteomes" id="UP001295444"/>
    </source>
</evidence>
<name>A0AAD1VMZ2_PELCU</name>
<dbReference type="Proteomes" id="UP001295444">
    <property type="component" value="Chromosome 01"/>
</dbReference>